<proteinExistence type="predicted"/>
<protein>
    <submittedName>
        <fullName evidence="1">Uncharacterized protein</fullName>
    </submittedName>
</protein>
<dbReference type="EMBL" id="CZPT02001831">
    <property type="protein sequence ID" value="SCU72295.1"/>
    <property type="molecule type" value="Genomic_DNA"/>
</dbReference>
<dbReference type="Proteomes" id="UP000195570">
    <property type="component" value="Unassembled WGS sequence"/>
</dbReference>
<dbReference type="VEuPathDB" id="TriTrypDB:TEOVI_000387100"/>
<dbReference type="AlphaFoldDB" id="A0A1G4IIH0"/>
<evidence type="ECO:0000313" key="1">
    <source>
        <dbReference type="EMBL" id="SCU72295.1"/>
    </source>
</evidence>
<organism evidence="1 2">
    <name type="scientific">Trypanosoma equiperdum</name>
    <dbReference type="NCBI Taxonomy" id="5694"/>
    <lineage>
        <taxon>Eukaryota</taxon>
        <taxon>Discoba</taxon>
        <taxon>Euglenozoa</taxon>
        <taxon>Kinetoplastea</taxon>
        <taxon>Metakinetoplastina</taxon>
        <taxon>Trypanosomatida</taxon>
        <taxon>Trypanosomatidae</taxon>
        <taxon>Trypanosoma</taxon>
    </lineage>
</organism>
<dbReference type="RefSeq" id="XP_067082811.1">
    <property type="nucleotide sequence ID" value="XM_067226710.1"/>
</dbReference>
<evidence type="ECO:0000313" key="2">
    <source>
        <dbReference type="Proteomes" id="UP000195570"/>
    </source>
</evidence>
<dbReference type="GeneID" id="92377811"/>
<comment type="caution">
    <text evidence="1">The sequence shown here is derived from an EMBL/GenBank/DDBJ whole genome shotgun (WGS) entry which is preliminary data.</text>
</comment>
<keyword evidence="2" id="KW-1185">Reference proteome</keyword>
<sequence length="127" mass="14085">MKMCLQKGLNIAAVIGIRIYSGRLIMNKTGCVVLGGRFDLTVAPAVAGNRFKMSFSSLRSNIDDLLFVLPPLTNEEHGGERKLALPLSITPSMHRTNTRAQLVYIRYRVIMQGFSNISDTPLIFMPS</sequence>
<accession>A0A1G4IIH0</accession>
<gene>
    <name evidence="1" type="ORF">TEOVI_000387100</name>
</gene>
<reference evidence="1" key="1">
    <citation type="submission" date="2016-09" db="EMBL/GenBank/DDBJ databases">
        <authorList>
            <person name="Hebert L."/>
            <person name="Moumen B."/>
        </authorList>
    </citation>
    <scope>NUCLEOTIDE SEQUENCE [LARGE SCALE GENOMIC DNA]</scope>
    <source>
        <strain evidence="1">OVI</strain>
    </source>
</reference>
<name>A0A1G4IIH0_TRYEQ</name>